<dbReference type="PANTHER" id="PTHR33050">
    <property type="entry name" value="REVERSE TRANSCRIPTASE DOMAIN-CONTAINING PROTEIN"/>
    <property type="match status" value="1"/>
</dbReference>
<dbReference type="Proteomes" id="UP000077521">
    <property type="component" value="Unassembled WGS sequence"/>
</dbReference>
<protein>
    <submittedName>
        <fullName evidence="2">Uncharacterized protein</fullName>
    </submittedName>
</protein>
<dbReference type="InterPro" id="IPR013762">
    <property type="entry name" value="Integrase-like_cat_sf"/>
</dbReference>
<sequence>MADAGPAAPEAPVVPDAEPEQPEFTPAQVELAQQLRENSTAWILEQEQHQLTRSERHGALDMAYSILLTENMGPKDALEEAIGEVLKRRRLTELMGINLCPSSPASSQHNQPEQQKKRKRTSSEKARKKKKQKKNKVKERANKSKKKSKSRRGSSKGNNSESDSSSPSSSSSESESDGESTSSDEDDSSSSSRTSTAANIGWIKGKTNPEQWDALRVPLHICKKVQKGEFVDLWWFTPATCRERHDDLPMNLAVSGNTLKRITKDRPKNFLEDVELSQSDFHWALDTWRDTMRDENVAKETVQAWDSFNTMIKSHQKRDDPDIQLVLQKLHHFQRDSFANKTRRTKNKMKAIEESDWSTKKKERELKKLKAFDPSKFPLKTFDEMIKEQRAGTVRELKALIAKSTASNSQPPLQPLNGGAQHRSQNKPFRTQTPATNGPPKANKACALCGSKQQHDVRRCRVQRLAANLQPTFAIRDDNGDLVTRAVHNGATWAPPPHHRSALLLNIDGWKEELAAANLQGRYPTIVEALLSGLDIGIQAPVRTHISKHHNSALNSPEQVELIINKELSARRYHGPHPSRKAVEDIIGPFQTAPLGLRPKPNDKYRLIQDFSYPKTLSPTQNPSVNSTLDINMWPTTWYTFTNICATILSLPRSAQAFVRDVISAFRQIPLHPSQWPGTVVEWEGKFYIDMFLAFGLGPACGAFGLFADAFADICRAHGIGPTGHWVDDNVFFRVPTEDVPALNKHRAMLRSQLQGPLTKLRGRSYWPDGHQSLHVEDYARDILILPGAEDGFNCGISDIDGVSATLGWPWEREKDAPWATVFTYGGLTFNIATREVSLPERKRQKYLNTIAQWEQGGHRRQLHDAQQLLGQLQHATTVHEKGKFHLKGLLDFVRCASTHPSRRYQLRRVGARIPKDLNWWKNQLALDAFCRSFDPQPPSDVDCFCDGSTSYGAGIHIAGRERSFPLHAHLRGTVDIKTVESLSLELAVLYLVHLGHHDTSLIVHSDSTPVCGAFKKGRMAADEANTVLERIAELEQRHRIRVCLRWVKSKENKADLPGSQPAGSQQGGEDPDPNKKHTPERTHAVDATATPVKGKLWSKLTQRWKEKNSTTAQPQSEKTKAKASKPKPGKKGPFIKSRTFKAKKNMIQTSVTTNRPQVELAAQRFASWIPATPTKVPRATRASSSTVRDVALAGYAAGTQKGYSVGLAQWHKYCDDNKIDEKLREPAPAHLVEHWVSTQAGSKSGGYLSDWISGLKAWHLLNNLPWLPDDERLTVIRRGVLNLQPPPKPPRAPMTVEWLDKLYLAADRDNPAEMAVVAAAATGFWGLCRLGELVSSTDPAQKHHNITRAQVAESIAFGSIPTLTLQLPRTKTKAQGDTVVIAHQKEECDPIKLMHLHLQQSPCATKEAEATTPLFAYRGERSMVPLTRSKFLSTIGAIGKRADIGTLQGHSMRIGGCTTLLTRGVPPDRVQLHGRWSGDAFKRYIRDHAAVMTPYLVVNQVASDRLHQLYPSEWSTAALATTNIPNGPTQTPGPDLPPRARGRQTPTRTNTKRGR</sequence>
<evidence type="ECO:0000256" key="1">
    <source>
        <dbReference type="SAM" id="MobiDB-lite"/>
    </source>
</evidence>
<feature type="compositionally biased region" description="Acidic residues" evidence="1">
    <location>
        <begin position="174"/>
        <end position="188"/>
    </location>
</feature>
<dbReference type="InterPro" id="IPR052055">
    <property type="entry name" value="Hepadnavirus_pol/RT"/>
</dbReference>
<feature type="compositionally biased region" description="Basic residues" evidence="1">
    <location>
        <begin position="1122"/>
        <end position="1131"/>
    </location>
</feature>
<feature type="compositionally biased region" description="Low complexity" evidence="1">
    <location>
        <begin position="1058"/>
        <end position="1069"/>
    </location>
</feature>
<comment type="caution">
    <text evidence="2">The sequence shown here is derived from an EMBL/GenBank/DDBJ whole genome shotgun (WGS) entry which is preliminary data.</text>
</comment>
<evidence type="ECO:0000313" key="3">
    <source>
        <dbReference type="Proteomes" id="UP000077521"/>
    </source>
</evidence>
<reference evidence="2" key="1">
    <citation type="submission" date="2016-04" db="EMBL/GenBank/DDBJ databases">
        <authorList>
            <person name="Nguyen H.D."/>
            <person name="Samba Siva P."/>
            <person name="Cullis J."/>
            <person name="Levesque C.A."/>
            <person name="Hambleton S."/>
        </authorList>
    </citation>
    <scope>NUCLEOTIDE SEQUENCE</scope>
    <source>
        <strain evidence="2">DAOMC 236416</strain>
    </source>
</reference>
<dbReference type="PANTHER" id="PTHR33050:SF7">
    <property type="entry name" value="RIBONUCLEASE H"/>
    <property type="match status" value="1"/>
</dbReference>
<feature type="compositionally biased region" description="Polar residues" evidence="1">
    <location>
        <begin position="422"/>
        <end position="436"/>
    </location>
</feature>
<dbReference type="Gene3D" id="1.10.443.10">
    <property type="entry name" value="Intergrase catalytic core"/>
    <property type="match status" value="1"/>
</dbReference>
<feature type="region of interest" description="Disordered" evidence="1">
    <location>
        <begin position="1522"/>
        <end position="1556"/>
    </location>
</feature>
<feature type="compositionally biased region" description="Low complexity" evidence="1">
    <location>
        <begin position="155"/>
        <end position="173"/>
    </location>
</feature>
<dbReference type="InterPro" id="IPR011010">
    <property type="entry name" value="DNA_brk_join_enz"/>
</dbReference>
<feature type="compositionally biased region" description="Basic residues" evidence="1">
    <location>
        <begin position="116"/>
        <end position="154"/>
    </location>
</feature>
<proteinExistence type="predicted"/>
<accession>A0A177T8Z3</accession>
<dbReference type="InterPro" id="IPR010998">
    <property type="entry name" value="Integrase_recombinase_N"/>
</dbReference>
<dbReference type="GO" id="GO:0006310">
    <property type="term" value="P:DNA recombination"/>
    <property type="evidence" value="ECO:0007669"/>
    <property type="project" value="InterPro"/>
</dbReference>
<feature type="compositionally biased region" description="Low complexity" evidence="1">
    <location>
        <begin position="1"/>
        <end position="16"/>
    </location>
</feature>
<organism evidence="2 3">
    <name type="scientific">Tilletia indica</name>
    <dbReference type="NCBI Taxonomy" id="43049"/>
    <lineage>
        <taxon>Eukaryota</taxon>
        <taxon>Fungi</taxon>
        <taxon>Dikarya</taxon>
        <taxon>Basidiomycota</taxon>
        <taxon>Ustilaginomycotina</taxon>
        <taxon>Exobasidiomycetes</taxon>
        <taxon>Tilletiales</taxon>
        <taxon>Tilletiaceae</taxon>
        <taxon>Tilletia</taxon>
    </lineage>
</organism>
<dbReference type="SUPFAM" id="SSF56672">
    <property type="entry name" value="DNA/RNA polymerases"/>
    <property type="match status" value="1"/>
</dbReference>
<feature type="region of interest" description="Disordered" evidence="1">
    <location>
        <begin position="1053"/>
        <end position="1137"/>
    </location>
</feature>
<feature type="region of interest" description="Disordered" evidence="1">
    <location>
        <begin position="404"/>
        <end position="440"/>
    </location>
</feature>
<feature type="compositionally biased region" description="Basic and acidic residues" evidence="1">
    <location>
        <begin position="1073"/>
        <end position="1085"/>
    </location>
</feature>
<dbReference type="GO" id="GO:0015074">
    <property type="term" value="P:DNA integration"/>
    <property type="evidence" value="ECO:0007669"/>
    <property type="project" value="InterPro"/>
</dbReference>
<feature type="compositionally biased region" description="Polar residues" evidence="1">
    <location>
        <begin position="100"/>
        <end position="113"/>
    </location>
</feature>
<dbReference type="SUPFAM" id="SSF56349">
    <property type="entry name" value="DNA breaking-rejoining enzymes"/>
    <property type="match status" value="1"/>
</dbReference>
<gene>
    <name evidence="2" type="ORF">A4X13_0g7842</name>
</gene>
<reference evidence="2" key="2">
    <citation type="journal article" date="2019" name="IMA Fungus">
        <title>Genome sequencing and comparison of five Tilletia species to identify candidate genes for the detection of regulated species infecting wheat.</title>
        <authorList>
            <person name="Nguyen H.D.T."/>
            <person name="Sultana T."/>
            <person name="Kesanakurti P."/>
            <person name="Hambleton S."/>
        </authorList>
    </citation>
    <scope>NUCLEOTIDE SEQUENCE</scope>
    <source>
        <strain evidence="2">DAOMC 236416</strain>
    </source>
</reference>
<keyword evidence="3" id="KW-1185">Reference proteome</keyword>
<dbReference type="GO" id="GO:0003677">
    <property type="term" value="F:DNA binding"/>
    <property type="evidence" value="ECO:0007669"/>
    <property type="project" value="InterPro"/>
</dbReference>
<evidence type="ECO:0000313" key="2">
    <source>
        <dbReference type="EMBL" id="KAE8240355.1"/>
    </source>
</evidence>
<dbReference type="InterPro" id="IPR043502">
    <property type="entry name" value="DNA/RNA_pol_sf"/>
</dbReference>
<name>A0A177T8Z3_9BASI</name>
<feature type="compositionally biased region" description="Polar residues" evidence="1">
    <location>
        <begin position="1522"/>
        <end position="1533"/>
    </location>
</feature>
<dbReference type="EMBL" id="LWDF02001104">
    <property type="protein sequence ID" value="KAE8240355.1"/>
    <property type="molecule type" value="Genomic_DNA"/>
</dbReference>
<dbReference type="Gene3D" id="1.10.150.130">
    <property type="match status" value="1"/>
</dbReference>
<feature type="region of interest" description="Disordered" evidence="1">
    <location>
        <begin position="1"/>
        <end position="24"/>
    </location>
</feature>
<feature type="region of interest" description="Disordered" evidence="1">
    <location>
        <begin position="98"/>
        <end position="204"/>
    </location>
</feature>